<feature type="region of interest" description="Disordered" evidence="1">
    <location>
        <begin position="594"/>
        <end position="621"/>
    </location>
</feature>
<dbReference type="PIRSF" id="PIRSF037464">
    <property type="entry name" value="UCP037464_APP1"/>
    <property type="match status" value="1"/>
</dbReference>
<evidence type="ECO:0000313" key="4">
    <source>
        <dbReference type="Proteomes" id="UP001623330"/>
    </source>
</evidence>
<dbReference type="EMBL" id="JBEVYD010000004">
    <property type="protein sequence ID" value="KAL3233704.1"/>
    <property type="molecule type" value="Genomic_DNA"/>
</dbReference>
<name>A0ABR4NXX9_9SACH</name>
<feature type="region of interest" description="Disordered" evidence="1">
    <location>
        <begin position="474"/>
        <end position="494"/>
    </location>
</feature>
<dbReference type="InterPro" id="IPR017210">
    <property type="entry name" value="APP1"/>
</dbReference>
<dbReference type="PANTHER" id="PTHR28208">
    <property type="entry name" value="PHOSPHATIDATE PHOSPHATASE APP1"/>
    <property type="match status" value="1"/>
</dbReference>
<gene>
    <name evidence="3" type="ORF">RNJ44_03744</name>
</gene>
<accession>A0ABR4NXX9</accession>
<dbReference type="Proteomes" id="UP001623330">
    <property type="component" value="Unassembled WGS sequence"/>
</dbReference>
<dbReference type="PANTHER" id="PTHR28208:SF3">
    <property type="entry name" value="PHOSPHATIDATE PHOSPHATASE APP1"/>
    <property type="match status" value="1"/>
</dbReference>
<keyword evidence="4" id="KW-1185">Reference proteome</keyword>
<evidence type="ECO:0000256" key="1">
    <source>
        <dbReference type="SAM" id="MobiDB-lite"/>
    </source>
</evidence>
<reference evidence="3 4" key="1">
    <citation type="submission" date="2024-05" db="EMBL/GenBank/DDBJ databases">
        <title>Long read based assembly of the Candida bracarensis genome reveals expanded adhesin content.</title>
        <authorList>
            <person name="Marcet-Houben M."/>
            <person name="Ksiezopolska E."/>
            <person name="Gabaldon T."/>
        </authorList>
    </citation>
    <scope>NUCLEOTIDE SEQUENCE [LARGE SCALE GENOMIC DNA]</scope>
    <source>
        <strain evidence="3 4">CBM6</strain>
    </source>
</reference>
<sequence length="688" mass="78761">MRYTFKRYLPITKYRKIKSKILEKFLFKLRGGKRRGLIIRYRHTKKVLKRKMDENDSNSKRQKFYDLMKRTKDVYIPNLKNTIATRPQFLETALGDSSSDLSTTQFPLTMYIQHYPSYYTTNLLAGNGKRVYDIVLRLTMLEPGDATRRRNRLLLSLCKQYMKDSNDSNSMVNNLNDLPSTDSFDVESGFSQNTNIQCEYETLNERIKGFLSKRIPNVPLRITITGSEPDQRDEIELKTDNIGYVETSCLTSFEPNSVKIKVETPSDFPHEVAKTIENLSYIKQDGWGLISDIDDTIKHTGVTGDKRSIFRNVFVHDFDRWKIDGMPTWYQTLRDVHKFDFFYVSNSPLQLFPVLSEFIVANYPLGPIFLKQYTGNFLSSLMTSSANRKLGKIRSILEDFPDKNFVLVGDSGEQDLEAYVNLACEFPKQIKAIFIRCCSNSLSDNPVNDPFVMRTINDLIMNYYLRRNSKERYLSRKNVTNDKNKPPLPARRPTVPLKKETIPIDSKLSKSVTDTDLINVADIKLKRRPPPIPTRKPHLTEEQESSIRVTRNIYGHDVQGHITTSKNDKGAPPTLPPRRTESTLYDSVCDKNSLSPSASTLTSSTSSSPTMSSGFFVPSSQNEVESVIQPTTDKKAENWEARVSTAINDLLASNTKVHFAFFTKPELCLEDTISLLNDEQKVNGDEKA</sequence>
<proteinExistence type="predicted"/>
<feature type="compositionally biased region" description="Low complexity" evidence="1">
    <location>
        <begin position="594"/>
        <end position="613"/>
    </location>
</feature>
<dbReference type="Pfam" id="PF09949">
    <property type="entry name" value="APP1_cat"/>
    <property type="match status" value="1"/>
</dbReference>
<feature type="domain" description="Phosphatidate phosphatase APP1 catalytic" evidence="2">
    <location>
        <begin position="287"/>
        <end position="437"/>
    </location>
</feature>
<dbReference type="InterPro" id="IPR052935">
    <property type="entry name" value="Mg2+_PAP"/>
</dbReference>
<comment type="caution">
    <text evidence="3">The sequence shown here is derived from an EMBL/GenBank/DDBJ whole genome shotgun (WGS) entry which is preliminary data.</text>
</comment>
<dbReference type="InterPro" id="IPR019236">
    <property type="entry name" value="APP1_cat"/>
</dbReference>
<evidence type="ECO:0000259" key="2">
    <source>
        <dbReference type="Pfam" id="PF09949"/>
    </source>
</evidence>
<organism evidence="3 4">
    <name type="scientific">Nakaseomyces bracarensis</name>
    <dbReference type="NCBI Taxonomy" id="273131"/>
    <lineage>
        <taxon>Eukaryota</taxon>
        <taxon>Fungi</taxon>
        <taxon>Dikarya</taxon>
        <taxon>Ascomycota</taxon>
        <taxon>Saccharomycotina</taxon>
        <taxon>Saccharomycetes</taxon>
        <taxon>Saccharomycetales</taxon>
        <taxon>Saccharomycetaceae</taxon>
        <taxon>Nakaseomyces</taxon>
    </lineage>
</organism>
<feature type="region of interest" description="Disordered" evidence="1">
    <location>
        <begin position="560"/>
        <end position="582"/>
    </location>
</feature>
<feature type="compositionally biased region" description="Basic and acidic residues" evidence="1">
    <location>
        <begin position="474"/>
        <end position="485"/>
    </location>
</feature>
<protein>
    <submittedName>
        <fullName evidence="3">Phosphatidate phosphatase APP1</fullName>
    </submittedName>
</protein>
<evidence type="ECO:0000313" key="3">
    <source>
        <dbReference type="EMBL" id="KAL3233704.1"/>
    </source>
</evidence>